<organism evidence="1 2">
    <name type="scientific">Russula earlei</name>
    <dbReference type="NCBI Taxonomy" id="71964"/>
    <lineage>
        <taxon>Eukaryota</taxon>
        <taxon>Fungi</taxon>
        <taxon>Dikarya</taxon>
        <taxon>Basidiomycota</taxon>
        <taxon>Agaricomycotina</taxon>
        <taxon>Agaricomycetes</taxon>
        <taxon>Russulales</taxon>
        <taxon>Russulaceae</taxon>
        <taxon>Russula</taxon>
    </lineage>
</organism>
<accession>A0ACC0UFW8</accession>
<sequence length="319" mass="35324">MSSHSPASIPSPEAWDSDSQEENASGFGYPLRRMVPIESVQLGVEELLPRGLHQVLYKMPGSQTSSTSSHAFFVDFETLVDEYLSRYKAADADTGSGDLVFVEAEDSGAHSGRSTSLILRREFAILRALNLDDIRDDPWNPAPNLLYTAERGDHVVLCFERLFGCDDPPLQTVANVIDYIRQALEGLCFLHEHKIVHRAYGDPNGVMMDIGRSTTADFDRMRFPVRYYRVNFAQAQQLSHDADPRSASFCRDVSDCGSMFQLLVEEAPKIGAKLRSLVVAMTGGEYGAEDALRLFEALCKGIDASTHDAPLQPLARSET</sequence>
<name>A0ACC0UFW8_9AGAM</name>
<keyword evidence="2" id="KW-1185">Reference proteome</keyword>
<dbReference type="Proteomes" id="UP001207468">
    <property type="component" value="Unassembled WGS sequence"/>
</dbReference>
<comment type="caution">
    <text evidence="1">The sequence shown here is derived from an EMBL/GenBank/DDBJ whole genome shotgun (WGS) entry which is preliminary data.</text>
</comment>
<reference evidence="1" key="1">
    <citation type="submission" date="2021-03" db="EMBL/GenBank/DDBJ databases">
        <title>Evolutionary priming and transition to the ectomycorrhizal habit in an iconic lineage of mushroom-forming fungi: is preadaptation a requirement?</title>
        <authorList>
            <consortium name="DOE Joint Genome Institute"/>
            <person name="Looney B.P."/>
            <person name="Miyauchi S."/>
            <person name="Morin E."/>
            <person name="Drula E."/>
            <person name="Courty P.E."/>
            <person name="Chicoki N."/>
            <person name="Fauchery L."/>
            <person name="Kohler A."/>
            <person name="Kuo A."/>
            <person name="LaButti K."/>
            <person name="Pangilinan J."/>
            <person name="Lipzen A."/>
            <person name="Riley R."/>
            <person name="Andreopoulos W."/>
            <person name="He G."/>
            <person name="Johnson J."/>
            <person name="Barry K.W."/>
            <person name="Grigoriev I.V."/>
            <person name="Nagy L."/>
            <person name="Hibbett D."/>
            <person name="Henrissat B."/>
            <person name="Matheny P.B."/>
            <person name="Labbe J."/>
            <person name="Martin A.F."/>
        </authorList>
    </citation>
    <scope>NUCLEOTIDE SEQUENCE</scope>
    <source>
        <strain evidence="1">BPL698</strain>
    </source>
</reference>
<evidence type="ECO:0000313" key="1">
    <source>
        <dbReference type="EMBL" id="KAI9510151.1"/>
    </source>
</evidence>
<dbReference type="EMBL" id="JAGFNK010000048">
    <property type="protein sequence ID" value="KAI9510151.1"/>
    <property type="molecule type" value="Genomic_DNA"/>
</dbReference>
<gene>
    <name evidence="1" type="ORF">F5148DRAFT_1182038</name>
</gene>
<protein>
    <submittedName>
        <fullName evidence="1">Uncharacterized protein</fullName>
    </submittedName>
</protein>
<proteinExistence type="predicted"/>
<evidence type="ECO:0000313" key="2">
    <source>
        <dbReference type="Proteomes" id="UP001207468"/>
    </source>
</evidence>